<comment type="caution">
    <text evidence="4">The sequence shown here is derived from an EMBL/GenBank/DDBJ whole genome shotgun (WGS) entry which is preliminary data.</text>
</comment>
<evidence type="ECO:0000313" key="5">
    <source>
        <dbReference type="Proteomes" id="UP000023152"/>
    </source>
</evidence>
<gene>
    <name evidence="4" type="ORF">RFI_15544</name>
</gene>
<dbReference type="Pfam" id="PF16679">
    <property type="entry name" value="CDT1_C"/>
    <property type="match status" value="1"/>
</dbReference>
<feature type="domain" description="DNA replication factor Cdt1 C-terminal" evidence="3">
    <location>
        <begin position="11"/>
        <end position="88"/>
    </location>
</feature>
<dbReference type="EMBL" id="ASPP01011413">
    <property type="protein sequence ID" value="ETO21656.1"/>
    <property type="molecule type" value="Genomic_DNA"/>
</dbReference>
<name>X6N6H7_RETFI</name>
<evidence type="ECO:0000256" key="2">
    <source>
        <dbReference type="ARBA" id="ARBA00023306"/>
    </source>
</evidence>
<accession>X6N6H7</accession>
<keyword evidence="5" id="KW-1185">Reference proteome</keyword>
<evidence type="ECO:0000259" key="3">
    <source>
        <dbReference type="Pfam" id="PF16679"/>
    </source>
</evidence>
<organism evidence="4 5">
    <name type="scientific">Reticulomyxa filosa</name>
    <dbReference type="NCBI Taxonomy" id="46433"/>
    <lineage>
        <taxon>Eukaryota</taxon>
        <taxon>Sar</taxon>
        <taxon>Rhizaria</taxon>
        <taxon>Retaria</taxon>
        <taxon>Foraminifera</taxon>
        <taxon>Monothalamids</taxon>
        <taxon>Reticulomyxidae</taxon>
        <taxon>Reticulomyxa</taxon>
    </lineage>
</organism>
<dbReference type="Proteomes" id="UP000023152">
    <property type="component" value="Unassembled WGS sequence"/>
</dbReference>
<evidence type="ECO:0000313" key="4">
    <source>
        <dbReference type="EMBL" id="ETO21656.1"/>
    </source>
</evidence>
<protein>
    <recommendedName>
        <fullName evidence="3">DNA replication factor Cdt1 C-terminal domain-containing protein</fullName>
    </recommendedName>
</protein>
<dbReference type="AlphaFoldDB" id="X6N6H7"/>
<evidence type="ECO:0000256" key="1">
    <source>
        <dbReference type="ARBA" id="ARBA00008356"/>
    </source>
</evidence>
<proteinExistence type="inferred from homology"/>
<dbReference type="InterPro" id="IPR032054">
    <property type="entry name" value="Cdt1_C"/>
</dbReference>
<dbReference type="Gene3D" id="1.10.10.1420">
    <property type="entry name" value="DNA replication factor Cdt1, C-terminal WH domain"/>
    <property type="match status" value="1"/>
</dbReference>
<dbReference type="InterPro" id="IPR038090">
    <property type="entry name" value="Cdt1_C_WH_dom_sf"/>
</dbReference>
<dbReference type="OrthoDB" id="341730at2759"/>
<keyword evidence="2" id="KW-0131">Cell cycle</keyword>
<comment type="similarity">
    <text evidence="1">Belongs to the Cdt1 family.</text>
</comment>
<reference evidence="4 5" key="1">
    <citation type="journal article" date="2013" name="Curr. Biol.">
        <title>The Genome of the Foraminiferan Reticulomyxa filosa.</title>
        <authorList>
            <person name="Glockner G."/>
            <person name="Hulsmann N."/>
            <person name="Schleicher M."/>
            <person name="Noegel A.A."/>
            <person name="Eichinger L."/>
            <person name="Gallinger C."/>
            <person name="Pawlowski J."/>
            <person name="Sierra R."/>
            <person name="Euteneuer U."/>
            <person name="Pillet L."/>
            <person name="Moustafa A."/>
            <person name="Platzer M."/>
            <person name="Groth M."/>
            <person name="Szafranski K."/>
            <person name="Schliwa M."/>
        </authorList>
    </citation>
    <scope>NUCLEOTIDE SEQUENCE [LARGE SCALE GENOMIC DNA]</scope>
</reference>
<sequence length="116" mass="13529">MTTNVTNDKVLETHELQKESARWESLLYLVGLIRGIYLSEKKVSMPYEQLVEKLCKKRKDQYLTTSYEMDQQLKLLESLVCKFLTIKSGKTLKIAKIDLKVDVCHVKNEILSHLQL</sequence>